<reference evidence="5" key="1">
    <citation type="submission" date="2016-11" db="UniProtKB">
        <authorList>
            <consortium name="WormBaseParasite"/>
        </authorList>
    </citation>
    <scope>IDENTIFICATION</scope>
</reference>
<evidence type="ECO:0000313" key="1">
    <source>
        <dbReference type="EMBL" id="CAD5225848.1"/>
    </source>
</evidence>
<dbReference type="SMR" id="A0A1I7RI61"/>
<dbReference type="Proteomes" id="UP000095284">
    <property type="component" value="Unplaced"/>
</dbReference>
<dbReference type="EMBL" id="CAJFCV020000004">
    <property type="protein sequence ID" value="CAG9115133.1"/>
    <property type="molecule type" value="Genomic_DNA"/>
</dbReference>
<dbReference type="WBParaSite" id="BXY_0039000.1">
    <property type="protein sequence ID" value="BXY_0039000.1"/>
    <property type="gene ID" value="BXY_0039000"/>
</dbReference>
<evidence type="ECO:0000313" key="2">
    <source>
        <dbReference type="EMBL" id="CAG9115133.1"/>
    </source>
</evidence>
<keyword evidence="4" id="KW-1185">Reference proteome</keyword>
<sequence length="533" mass="60198">MLGRFHKSQNLVPFSEIEAEIRKLFIEEKEGELRPGRKTRQERIQEELNASAFREFEEQLENEVQMEKEKWERRRVEKLNQSLNKTLNGSFSSPKTSQNNLNDPVAEFKPELFKTKVLIEKIKALESARTVLSTSIIENQSVVKPKTPLHKTDSVISNEEKAALFAPSGDGTGLSTPVKGPAPLKTPVATKRASISTSEIRESPVSSAPTFPVAASRTLETTPVQSYNPDIKKCFDDWIHKMAVEHKNLRTRLTKYRKEPENAKFCNSLKRNINDQIDVTTSKDFNDIRRISMAHNFFESLLNGQTIKGSADDSEIRLDAQNEIALEYTVAWICERYTKLVASDGDLIESVATIFTMLVRLRPFIRDRLVSLVVSNCVLLRMNPDEILKKVIELGNVSAEESSVWLPEEGNKVKLLLKTCFYTTNVDGGELGSSFLINQLLKASLNSPPIPISTCFVLTSIVQTYGKALLKMADLMENIQKIKNLIEMDWNNVLAPFKERIPKAEAWNVLESRQNVCLQQLKSALNEVVAKTG</sequence>
<organism evidence="3 5">
    <name type="scientific">Bursaphelenchus xylophilus</name>
    <name type="common">Pinewood nematode worm</name>
    <name type="synonym">Aphelenchoides xylophilus</name>
    <dbReference type="NCBI Taxonomy" id="6326"/>
    <lineage>
        <taxon>Eukaryota</taxon>
        <taxon>Metazoa</taxon>
        <taxon>Ecdysozoa</taxon>
        <taxon>Nematoda</taxon>
        <taxon>Chromadorea</taxon>
        <taxon>Rhabditida</taxon>
        <taxon>Tylenchina</taxon>
        <taxon>Tylenchomorpha</taxon>
        <taxon>Aphelenchoidea</taxon>
        <taxon>Aphelenchoididae</taxon>
        <taxon>Bursaphelenchus</taxon>
    </lineage>
</organism>
<dbReference type="EMBL" id="CAJFDI010000004">
    <property type="protein sequence ID" value="CAD5225848.1"/>
    <property type="molecule type" value="Genomic_DNA"/>
</dbReference>
<reference evidence="2" key="2">
    <citation type="submission" date="2020-08" db="EMBL/GenBank/DDBJ databases">
        <authorList>
            <person name="Kikuchi T."/>
        </authorList>
    </citation>
    <scope>NUCLEOTIDE SEQUENCE</scope>
    <source>
        <strain evidence="1">Ka4C1</strain>
    </source>
</reference>
<accession>A0A1I7RI61</accession>
<dbReference type="Proteomes" id="UP000659654">
    <property type="component" value="Unassembled WGS sequence"/>
</dbReference>
<evidence type="ECO:0000313" key="5">
    <source>
        <dbReference type="WBParaSite" id="BXY_0039000.1"/>
    </source>
</evidence>
<name>A0A1I7RI61_BURXY</name>
<evidence type="ECO:0000313" key="3">
    <source>
        <dbReference type="Proteomes" id="UP000095284"/>
    </source>
</evidence>
<dbReference type="Proteomes" id="UP000582659">
    <property type="component" value="Unassembled WGS sequence"/>
</dbReference>
<dbReference type="OrthoDB" id="10452194at2759"/>
<gene>
    <name evidence="1" type="ORF">BXYJ_LOCUS8750</name>
</gene>
<protein>
    <submittedName>
        <fullName evidence="1">(pine wood nematode) hypothetical protein</fullName>
    </submittedName>
</protein>
<evidence type="ECO:0000313" key="4">
    <source>
        <dbReference type="Proteomes" id="UP000659654"/>
    </source>
</evidence>
<dbReference type="AlphaFoldDB" id="A0A1I7RI61"/>
<proteinExistence type="predicted"/>